<dbReference type="EC" id="2.8.1.7" evidence="8"/>
<dbReference type="InterPro" id="IPR015424">
    <property type="entry name" value="PyrdxlP-dep_Trfase"/>
</dbReference>
<dbReference type="Pfam" id="PF00266">
    <property type="entry name" value="Aminotran_5"/>
    <property type="match status" value="1"/>
</dbReference>
<feature type="domain" description="Aminotransferase class V" evidence="7">
    <location>
        <begin position="2"/>
        <end position="365"/>
    </location>
</feature>
<evidence type="ECO:0000259" key="7">
    <source>
        <dbReference type="Pfam" id="PF00266"/>
    </source>
</evidence>
<dbReference type="InterPro" id="IPR000192">
    <property type="entry name" value="Aminotrans_V_dom"/>
</dbReference>
<dbReference type="InterPro" id="IPR015421">
    <property type="entry name" value="PyrdxlP-dep_Trfase_major"/>
</dbReference>
<accession>A0A072P2C3</accession>
<dbReference type="Gene3D" id="3.90.1150.10">
    <property type="entry name" value="Aspartate Aminotransferase, domain 1"/>
    <property type="match status" value="1"/>
</dbReference>
<dbReference type="PATRIC" id="fig|1348973.3.peg.1350"/>
<dbReference type="GO" id="GO:0031071">
    <property type="term" value="F:cysteine desulfurase activity"/>
    <property type="evidence" value="ECO:0007669"/>
    <property type="project" value="UniProtKB-EC"/>
</dbReference>
<evidence type="ECO:0000256" key="6">
    <source>
        <dbReference type="ARBA" id="ARBA00023014"/>
    </source>
</evidence>
<comment type="cofactor">
    <cofactor evidence="1">
        <name>pyridoxal 5'-phosphate</name>
        <dbReference type="ChEBI" id="CHEBI:597326"/>
    </cofactor>
</comment>
<protein>
    <submittedName>
        <fullName evidence="8">Cysteine desulfurase family protein</fullName>
        <ecNumber evidence="8">2.8.1.7</ecNumber>
    </submittedName>
</protein>
<comment type="caution">
    <text evidence="8">The sequence shown here is derived from an EMBL/GenBank/DDBJ whole genome shotgun (WGS) entry which is preliminary data.</text>
</comment>
<evidence type="ECO:0000313" key="8">
    <source>
        <dbReference type="EMBL" id="KEF39605.1"/>
    </source>
</evidence>
<keyword evidence="3" id="KW-0479">Metal-binding</keyword>
<organism evidence="8 9">
    <name type="scientific">Schinkia azotoformans MEV2011</name>
    <dbReference type="NCBI Taxonomy" id="1348973"/>
    <lineage>
        <taxon>Bacteria</taxon>
        <taxon>Bacillati</taxon>
        <taxon>Bacillota</taxon>
        <taxon>Bacilli</taxon>
        <taxon>Bacillales</taxon>
        <taxon>Bacillaceae</taxon>
        <taxon>Calidifontibacillus/Schinkia group</taxon>
        <taxon>Schinkia</taxon>
    </lineage>
</organism>
<dbReference type="Proteomes" id="UP000027936">
    <property type="component" value="Unassembled WGS sequence"/>
</dbReference>
<evidence type="ECO:0000256" key="1">
    <source>
        <dbReference type="ARBA" id="ARBA00001933"/>
    </source>
</evidence>
<name>A0A072P2C3_SCHAZ</name>
<dbReference type="SUPFAM" id="SSF53383">
    <property type="entry name" value="PLP-dependent transferases"/>
    <property type="match status" value="1"/>
</dbReference>
<dbReference type="PIRSF" id="PIRSF005572">
    <property type="entry name" value="NifS"/>
    <property type="match status" value="1"/>
</dbReference>
<dbReference type="GO" id="GO:0051536">
    <property type="term" value="F:iron-sulfur cluster binding"/>
    <property type="evidence" value="ECO:0007669"/>
    <property type="project" value="UniProtKB-KW"/>
</dbReference>
<evidence type="ECO:0000256" key="5">
    <source>
        <dbReference type="ARBA" id="ARBA00023004"/>
    </source>
</evidence>
<keyword evidence="4" id="KW-0663">Pyridoxal phosphate</keyword>
<dbReference type="Gene3D" id="3.40.640.10">
    <property type="entry name" value="Type I PLP-dependent aspartate aminotransferase-like (Major domain)"/>
    <property type="match status" value="1"/>
</dbReference>
<dbReference type="PANTHER" id="PTHR11601:SF50">
    <property type="entry name" value="CYSTEINE DESULFURASE ISCS 2-RELATED"/>
    <property type="match status" value="1"/>
</dbReference>
<dbReference type="OrthoDB" id="9808002at2"/>
<evidence type="ECO:0000256" key="3">
    <source>
        <dbReference type="ARBA" id="ARBA00022723"/>
    </source>
</evidence>
<dbReference type="PANTHER" id="PTHR11601">
    <property type="entry name" value="CYSTEINE DESULFURYLASE FAMILY MEMBER"/>
    <property type="match status" value="1"/>
</dbReference>
<sequence>MIYFDNSATTKPYPEVIEAYMKVAEQYFANPSSIHFLGSEVEKLMTQSRVLTASLLGVKPTEIVFTSSGTEGNNLAIKGVAFQYQNRGKHIITTSIEHPSVLEAYKQLEALGFSVSYLEVDQNGRINIEQLKNTLRNDTILVSIIHVNNELGTIQPVEEVGKILKNYPKILFHVDHVQGIGKVPLQLKDSGIDLGTISGHKFHALRGTGILYIRDGLKIASLMSGGGQEMGIRSGTENVAGIVSMTKALRITLEKINQGGADHLLQLKKALLSGVRQMDGIIVNTPDQDSAPHIINFSVQNVKPEVLIHSLSKHDIYVSTQSACSSKLAQASRVLTAAGLGEERAKTAIRVSFSLDNTVEEVKTFLNVLTNIVPKLQEVMR</sequence>
<keyword evidence="5" id="KW-0408">Iron</keyword>
<dbReference type="GO" id="GO:0046872">
    <property type="term" value="F:metal ion binding"/>
    <property type="evidence" value="ECO:0007669"/>
    <property type="project" value="UniProtKB-KW"/>
</dbReference>
<keyword evidence="6" id="KW-0411">Iron-sulfur</keyword>
<gene>
    <name evidence="8" type="ORF">M670_01382</name>
</gene>
<dbReference type="InterPro" id="IPR016454">
    <property type="entry name" value="Cysteine_dSase"/>
</dbReference>
<dbReference type="EMBL" id="JJRY01000003">
    <property type="protein sequence ID" value="KEF39605.1"/>
    <property type="molecule type" value="Genomic_DNA"/>
</dbReference>
<keyword evidence="8" id="KW-0808">Transferase</keyword>
<reference evidence="8 9" key="1">
    <citation type="submission" date="2014-04" db="EMBL/GenBank/DDBJ databases">
        <title>Draft genome sequence of Bacillus azotoformans MEV2011, a (co-) denitrifying strain unable to grow in the presence of oxygen.</title>
        <authorList>
            <person name="Nielsen M."/>
            <person name="Schreiber L."/>
            <person name="Finster K."/>
            <person name="Schramm A."/>
        </authorList>
    </citation>
    <scope>NUCLEOTIDE SEQUENCE [LARGE SCALE GENOMIC DNA]</scope>
    <source>
        <strain evidence="8 9">MEV2011</strain>
    </source>
</reference>
<dbReference type="RefSeq" id="WP_035194315.1">
    <property type="nucleotide sequence ID" value="NZ_JJRY01000003.1"/>
</dbReference>
<evidence type="ECO:0000256" key="4">
    <source>
        <dbReference type="ARBA" id="ARBA00022898"/>
    </source>
</evidence>
<dbReference type="FunFam" id="3.40.640.10:FF:000084">
    <property type="entry name" value="IscS-like cysteine desulfurase"/>
    <property type="match status" value="1"/>
</dbReference>
<comment type="similarity">
    <text evidence="2">Belongs to the class-V pyridoxal-phosphate-dependent aminotransferase family. NifS/IscS subfamily.</text>
</comment>
<evidence type="ECO:0000256" key="2">
    <source>
        <dbReference type="ARBA" id="ARBA00006490"/>
    </source>
</evidence>
<dbReference type="InterPro" id="IPR015422">
    <property type="entry name" value="PyrdxlP-dep_Trfase_small"/>
</dbReference>
<proteinExistence type="inferred from homology"/>
<evidence type="ECO:0000313" key="9">
    <source>
        <dbReference type="Proteomes" id="UP000027936"/>
    </source>
</evidence>
<dbReference type="AlphaFoldDB" id="A0A072P2C3"/>